<evidence type="ECO:0000256" key="5">
    <source>
        <dbReference type="ARBA" id="ARBA00023154"/>
    </source>
</evidence>
<dbReference type="InterPro" id="IPR018510">
    <property type="entry name" value="DAP_epimerase_AS"/>
</dbReference>
<keyword evidence="6 8" id="KW-0413">Isomerase</keyword>
<dbReference type="PROSITE" id="PS01326">
    <property type="entry name" value="DAP_EPIMERASE"/>
    <property type="match status" value="1"/>
</dbReference>
<dbReference type="Pfam" id="PF01678">
    <property type="entry name" value="DAP_epimerase"/>
    <property type="match status" value="2"/>
</dbReference>
<comment type="similarity">
    <text evidence="2 8">Belongs to the diaminopimelate epimerase family.</text>
</comment>
<keyword evidence="5 8" id="KW-0457">Lysine biosynthesis</keyword>
<feature type="binding site" evidence="8">
    <location>
        <position position="164"/>
    </location>
    <ligand>
        <name>substrate</name>
    </ligand>
</feature>
<evidence type="ECO:0000256" key="1">
    <source>
        <dbReference type="ARBA" id="ARBA00005196"/>
    </source>
</evidence>
<dbReference type="InterPro" id="IPR001653">
    <property type="entry name" value="DAP_epimerase_DapF"/>
</dbReference>
<dbReference type="HAMAP" id="MF_00197">
    <property type="entry name" value="DAP_epimerase"/>
    <property type="match status" value="1"/>
</dbReference>
<evidence type="ECO:0000313" key="10">
    <source>
        <dbReference type="EMBL" id="ASQ31325.1"/>
    </source>
</evidence>
<dbReference type="Proteomes" id="UP000201169">
    <property type="component" value="Chromosome"/>
</dbReference>
<comment type="pathway">
    <text evidence="1 8">Amino-acid biosynthesis; L-lysine biosynthesis via DAP pathway; DL-2,6-diaminopimelate from LL-2,6-diaminopimelate: step 1/1.</text>
</comment>
<dbReference type="UniPathway" id="UPA00034">
    <property type="reaction ID" value="UER00025"/>
</dbReference>
<feature type="binding site" evidence="8">
    <location>
        <begin position="70"/>
        <end position="71"/>
    </location>
    <ligand>
        <name>substrate</name>
    </ligand>
</feature>
<comment type="function">
    <text evidence="8">Catalyzes the stereoinversion of LL-2,6-diaminopimelate (L,L-DAP) to meso-diaminopimelate (meso-DAP), a precursor of L-lysine and an essential component of the bacterial peptidoglycan.</text>
</comment>
<feature type="active site" description="Proton donor" evidence="8">
    <location>
        <position position="69"/>
    </location>
</feature>
<reference evidence="10 11" key="1">
    <citation type="submission" date="2017-07" db="EMBL/GenBank/DDBJ databases">
        <title>Analysis of two Campylobacter avium genomes and identification of a novel hippuricase gene.</title>
        <authorList>
            <person name="Miller W.G."/>
            <person name="Chapman M.H."/>
            <person name="Yee E."/>
            <person name="Revez J."/>
            <person name="Bono J.L."/>
            <person name="Rossi M."/>
        </authorList>
    </citation>
    <scope>NUCLEOTIDE SEQUENCE [LARGE SCALE GENOMIC DNA]</scope>
    <source>
        <strain evidence="10 11">LMG 24591</strain>
    </source>
</reference>
<dbReference type="GO" id="GO:0005829">
    <property type="term" value="C:cytosol"/>
    <property type="evidence" value="ECO:0007669"/>
    <property type="project" value="TreeGrafter"/>
</dbReference>
<feature type="active site" evidence="9">
    <location>
        <position position="69"/>
    </location>
</feature>
<comment type="caution">
    <text evidence="8">Lacks conserved residue(s) required for the propagation of feature annotation.</text>
</comment>
<feature type="binding site" evidence="8">
    <location>
        <begin position="182"/>
        <end position="183"/>
    </location>
    <ligand>
        <name>substrate</name>
    </ligand>
</feature>
<dbReference type="EMBL" id="CP022347">
    <property type="protein sequence ID" value="ASQ31325.1"/>
    <property type="molecule type" value="Genomic_DNA"/>
</dbReference>
<dbReference type="PANTHER" id="PTHR31689:SF0">
    <property type="entry name" value="DIAMINOPIMELATE EPIMERASE"/>
    <property type="match status" value="1"/>
</dbReference>
<gene>
    <name evidence="8 10" type="primary">dapF</name>
    <name evidence="10" type="ORF">CAV_1734</name>
</gene>
<dbReference type="GO" id="GO:0009089">
    <property type="term" value="P:lysine biosynthetic process via diaminopimelate"/>
    <property type="evidence" value="ECO:0007669"/>
    <property type="project" value="UniProtKB-UniRule"/>
</dbReference>
<dbReference type="OrthoDB" id="9805408at2"/>
<feature type="binding site" evidence="8">
    <location>
        <begin position="193"/>
        <end position="194"/>
    </location>
    <ligand>
        <name>substrate</name>
    </ligand>
</feature>
<dbReference type="NCBIfam" id="TIGR00652">
    <property type="entry name" value="DapF"/>
    <property type="match status" value="1"/>
</dbReference>
<organism evidence="10 11">
    <name type="scientific">Campylobacter avium LMG 24591</name>
    <dbReference type="NCBI Taxonomy" id="522484"/>
    <lineage>
        <taxon>Bacteria</taxon>
        <taxon>Pseudomonadati</taxon>
        <taxon>Campylobacterota</taxon>
        <taxon>Epsilonproteobacteria</taxon>
        <taxon>Campylobacterales</taxon>
        <taxon>Campylobacteraceae</taxon>
        <taxon>Campylobacter</taxon>
    </lineage>
</organism>
<evidence type="ECO:0000256" key="9">
    <source>
        <dbReference type="PROSITE-ProRule" id="PRU10125"/>
    </source>
</evidence>
<feature type="site" description="Could be important to modulate the pK values of the two catalytic cysteine residues" evidence="8">
    <location>
        <position position="138"/>
    </location>
</feature>
<dbReference type="KEGG" id="cavi:CAV_1734"/>
<keyword evidence="4 8" id="KW-0028">Amino-acid biosynthesis</keyword>
<dbReference type="EC" id="5.1.1.7" evidence="3 8"/>
<feature type="site" description="Could be important to modulate the pK values of the two catalytic cysteine residues" evidence="8">
    <location>
        <position position="182"/>
    </location>
</feature>
<comment type="subcellular location">
    <subcellularLocation>
        <location evidence="8">Cytoplasm</location>
    </subcellularLocation>
</comment>
<comment type="catalytic activity">
    <reaction evidence="7 8">
        <text>(2S,6S)-2,6-diaminopimelate = meso-2,6-diaminopimelate</text>
        <dbReference type="Rhea" id="RHEA:15393"/>
        <dbReference type="ChEBI" id="CHEBI:57609"/>
        <dbReference type="ChEBI" id="CHEBI:57791"/>
        <dbReference type="EC" id="5.1.1.7"/>
    </reaction>
</comment>
<evidence type="ECO:0000313" key="11">
    <source>
        <dbReference type="Proteomes" id="UP000201169"/>
    </source>
</evidence>
<dbReference type="AlphaFoldDB" id="A0A222MZP6"/>
<name>A0A222MZP6_9BACT</name>
<evidence type="ECO:0000256" key="7">
    <source>
        <dbReference type="ARBA" id="ARBA00051712"/>
    </source>
</evidence>
<dbReference type="RefSeq" id="WP_094324458.1">
    <property type="nucleotide sequence ID" value="NZ_CP022347.1"/>
</dbReference>
<dbReference type="GO" id="GO:0008837">
    <property type="term" value="F:diaminopimelate epimerase activity"/>
    <property type="evidence" value="ECO:0007669"/>
    <property type="project" value="UniProtKB-UniRule"/>
</dbReference>
<dbReference type="Gene3D" id="3.10.310.10">
    <property type="entry name" value="Diaminopimelate Epimerase, Chain A, domain 1"/>
    <property type="match status" value="2"/>
</dbReference>
<comment type="subunit">
    <text evidence="8">Homodimer.</text>
</comment>
<evidence type="ECO:0000256" key="4">
    <source>
        <dbReference type="ARBA" id="ARBA00022605"/>
    </source>
</evidence>
<evidence type="ECO:0000256" key="2">
    <source>
        <dbReference type="ARBA" id="ARBA00010219"/>
    </source>
</evidence>
<feature type="binding site" evidence="8">
    <location>
        <position position="60"/>
    </location>
    <ligand>
        <name>substrate</name>
    </ligand>
</feature>
<protein>
    <recommendedName>
        <fullName evidence="3 8">Diaminopimelate epimerase</fullName>
        <shortName evidence="8">DAP epimerase</shortName>
        <ecNumber evidence="3 8">5.1.1.7</ecNumber>
    </recommendedName>
    <alternativeName>
        <fullName evidence="8">PLP-independent amino acid racemase</fullName>
    </alternativeName>
</protein>
<dbReference type="SUPFAM" id="SSF54506">
    <property type="entry name" value="Diaminopimelate epimerase-like"/>
    <property type="match status" value="2"/>
</dbReference>
<evidence type="ECO:0000256" key="3">
    <source>
        <dbReference type="ARBA" id="ARBA00013080"/>
    </source>
</evidence>
<feature type="binding site" evidence="8">
    <location>
        <position position="11"/>
    </location>
    <ligand>
        <name>substrate</name>
    </ligand>
</feature>
<feature type="active site" description="Proton acceptor" evidence="8">
    <location>
        <position position="192"/>
    </location>
</feature>
<sequence>MRLYKYCASGNDFVIFSTDEKKDRSNLAKELCNRYSGVGADGMIVLLPSKDYDFEWDFYNCDGSKASMCGNGARAAALFAVQRLGKNKNLSFLSGAGEIKASIFDDEVEILLSKAKDIRSKFSFEDKTWQGVDTGVPHLVHFCEDLQSFDIELCKKARDKFNANVNFAKVLDKENMAVRTFERGVENETLACGTGMTACFYLAYLNKLVDKSVKILPKSKEELFLRLENDDIYFKGRVRYCFEANYNLA</sequence>
<dbReference type="PANTHER" id="PTHR31689">
    <property type="entry name" value="DIAMINOPIMELATE EPIMERASE, CHLOROPLASTIC"/>
    <property type="match status" value="1"/>
</dbReference>
<keyword evidence="8" id="KW-0963">Cytoplasm</keyword>
<evidence type="ECO:0000256" key="6">
    <source>
        <dbReference type="ARBA" id="ARBA00023235"/>
    </source>
</evidence>
<accession>A0A222MZP6</accession>
<proteinExistence type="inferred from homology"/>
<keyword evidence="11" id="KW-1185">Reference proteome</keyword>
<evidence type="ECO:0000256" key="8">
    <source>
        <dbReference type="HAMAP-Rule" id="MF_00197"/>
    </source>
</evidence>